<gene>
    <name evidence="2" type="ORF">DID88_002538</name>
</gene>
<dbReference type="OrthoDB" id="3536584at2759"/>
<keyword evidence="3" id="KW-1185">Reference proteome</keyword>
<feature type="compositionally biased region" description="Acidic residues" evidence="1">
    <location>
        <begin position="192"/>
        <end position="209"/>
    </location>
</feature>
<name>A0A395IPH5_9HELO</name>
<feature type="region of interest" description="Disordered" evidence="1">
    <location>
        <begin position="170"/>
        <end position="209"/>
    </location>
</feature>
<dbReference type="Proteomes" id="UP000249056">
    <property type="component" value="Unassembled WGS sequence"/>
</dbReference>
<reference evidence="2 3" key="1">
    <citation type="submission" date="2018-06" db="EMBL/GenBank/DDBJ databases">
        <title>Genome Sequence of the Brown Rot Fungal Pathogen Monilinia fructigena.</title>
        <authorList>
            <person name="Landi L."/>
            <person name="De Miccolis Angelini R.M."/>
            <person name="Pollastro S."/>
            <person name="Abate D."/>
            <person name="Faretra F."/>
            <person name="Romanazzi G."/>
        </authorList>
    </citation>
    <scope>NUCLEOTIDE SEQUENCE [LARGE SCALE GENOMIC DNA]</scope>
    <source>
        <strain evidence="2 3">Mfrg269</strain>
    </source>
</reference>
<comment type="caution">
    <text evidence="2">The sequence shown here is derived from an EMBL/GenBank/DDBJ whole genome shotgun (WGS) entry which is preliminary data.</text>
</comment>
<evidence type="ECO:0000256" key="1">
    <source>
        <dbReference type="SAM" id="MobiDB-lite"/>
    </source>
</evidence>
<feature type="compositionally biased region" description="Polar residues" evidence="1">
    <location>
        <begin position="542"/>
        <end position="553"/>
    </location>
</feature>
<evidence type="ECO:0000313" key="3">
    <source>
        <dbReference type="Proteomes" id="UP000249056"/>
    </source>
</evidence>
<organism evidence="2 3">
    <name type="scientific">Monilinia fructigena</name>
    <dbReference type="NCBI Taxonomy" id="38457"/>
    <lineage>
        <taxon>Eukaryota</taxon>
        <taxon>Fungi</taxon>
        <taxon>Dikarya</taxon>
        <taxon>Ascomycota</taxon>
        <taxon>Pezizomycotina</taxon>
        <taxon>Leotiomycetes</taxon>
        <taxon>Helotiales</taxon>
        <taxon>Sclerotiniaceae</taxon>
        <taxon>Monilinia</taxon>
    </lineage>
</organism>
<dbReference type="EMBL" id="QKRW01000027">
    <property type="protein sequence ID" value="RAL62051.1"/>
    <property type="molecule type" value="Genomic_DNA"/>
</dbReference>
<feature type="compositionally biased region" description="Basic and acidic residues" evidence="1">
    <location>
        <begin position="369"/>
        <end position="381"/>
    </location>
</feature>
<evidence type="ECO:0000313" key="2">
    <source>
        <dbReference type="EMBL" id="RAL62051.1"/>
    </source>
</evidence>
<sequence length="553" mass="62154">MISTEIKQYAGNQPRQLTKPYPQPGTPCRADEITNHTIGEYCVICTRMKMPWGGFLPIARYQNLPVSLGHAGTILQAVHVDNSREIALLAMATWAIVTNQWKNALKMNRGIERERIKAAAHALTEIASIAAENPEFSDLRWWDILQEALKDPTLTIAAYKSRICGPVPGQSLLKEESKGSAKSSKSTVLPNENEEQEQDDEGLGYEDSDDITEGKKLLFLSRNEADEEDQDEIADVKKERQMSPWQFAPGQDLDPAYWATPDTSKFFMVRQLRKDPGKINVREYPHIAGFDWNDKEAVRALNRGRNQIILRTNVILGLKNGYTKNNMPWEQVAHNINVDLEKVTQRKGSLLARISKWNSKIKKEDFQTKRHLTMQKDRTGSERNPSGCMNQATKFGDLDALLRNSVEQPRKRKPLDEMIKIVSACQAFNAFPEACLVPSITKSVKLQAESNEESSITQAINKKQMEDGERSSTTQAVGMKPECRGGSSEDEPSSLQCDKMKTASTDGSSDDEPLMKRRQSYHAANNSSVNEPPVKRRKSEHYQSAQATSTTKA</sequence>
<accession>A0A395IPH5</accession>
<proteinExistence type="predicted"/>
<feature type="region of interest" description="Disordered" evidence="1">
    <location>
        <begin position="448"/>
        <end position="553"/>
    </location>
</feature>
<feature type="region of interest" description="Disordered" evidence="1">
    <location>
        <begin position="369"/>
        <end position="390"/>
    </location>
</feature>
<protein>
    <submittedName>
        <fullName evidence="2">Uncharacterized protein</fullName>
    </submittedName>
</protein>
<dbReference type="AlphaFoldDB" id="A0A395IPH5"/>